<reference evidence="8 9" key="1">
    <citation type="journal article" date="2013" name="J. Bacteriol.">
        <title>Roles of HynAB and Ech, the only two hydrogenases found in the model sulfate reducer Desulfovibrio gigas.</title>
        <authorList>
            <person name="Morais-Silva F.O."/>
            <person name="Santos C.I."/>
            <person name="Rodrigues R."/>
            <person name="Pereira I.A."/>
            <person name="Rodrigues-Pousada C."/>
        </authorList>
    </citation>
    <scope>NUCLEOTIDE SEQUENCE [LARGE SCALE GENOMIC DNA]</scope>
    <source>
        <strain evidence="9">ATCC 19364 / DSM 1382 / NCIMB 9332 / VKM B-1759</strain>
    </source>
</reference>
<reference evidence="9" key="2">
    <citation type="submission" date="2013-07" db="EMBL/GenBank/DDBJ databases">
        <authorList>
            <person name="Morais-Silva F.O."/>
            <person name="Rezende A.M."/>
            <person name="Pimentel C."/>
            <person name="Resende D.M."/>
            <person name="Santos C.I."/>
            <person name="Clemente C."/>
            <person name="de Oliveira L.M."/>
            <person name="da Silva S.M."/>
            <person name="Costa D.A."/>
            <person name="Varela-Raposo A."/>
            <person name="Horacio E.C.A."/>
            <person name="Matos M."/>
            <person name="Flores O."/>
            <person name="Ruiz J.C."/>
            <person name="Rodrigues-Pousada C."/>
        </authorList>
    </citation>
    <scope>NUCLEOTIDE SEQUENCE [LARGE SCALE GENOMIC DNA]</scope>
    <source>
        <strain evidence="9">ATCC 19364 / DSM 1382 / NCIMB 9332 / VKM B-1759</strain>
    </source>
</reference>
<keyword evidence="6 7" id="KW-0472">Membrane</keyword>
<dbReference type="PANTHER" id="PTHR34584:SF1">
    <property type="entry name" value="NA(+)_H(+) ANTIPORTER SUBUNIT E1"/>
    <property type="match status" value="1"/>
</dbReference>
<evidence type="ECO:0000256" key="6">
    <source>
        <dbReference type="ARBA" id="ARBA00023136"/>
    </source>
</evidence>
<dbReference type="AlphaFoldDB" id="T2GEP1"/>
<dbReference type="InterPro" id="IPR002758">
    <property type="entry name" value="Cation_antiport_E"/>
</dbReference>
<sequence>MLTFIIMMLTWCILSGFFDSFHLSLGIISSLIVAWSSHDLLFSTPTSVRLSQTWRIWMGFPGYFLYLIIEIWKANIYVLKLCFAKDVERAIDPHLITFKTTLKSRLAMVTLANSITLTPGTITVEVDYDGVFTVHALDSGIAEGLLKAETNEMQTRIAKLFGEV</sequence>
<dbReference type="eggNOG" id="COG1863">
    <property type="taxonomic scope" value="Bacteria"/>
</dbReference>
<keyword evidence="9" id="KW-1185">Reference proteome</keyword>
<organism evidence="8 9">
    <name type="scientific">Megalodesulfovibrio gigas (strain ATCC 19364 / DSM 1382 / NCIMB 9332 / VKM B-1759)</name>
    <name type="common">Desulfovibrio gigas</name>
    <dbReference type="NCBI Taxonomy" id="1121448"/>
    <lineage>
        <taxon>Bacteria</taxon>
        <taxon>Pseudomonadati</taxon>
        <taxon>Thermodesulfobacteriota</taxon>
        <taxon>Desulfovibrionia</taxon>
        <taxon>Desulfovibrionales</taxon>
        <taxon>Desulfovibrionaceae</taxon>
        <taxon>Megalodesulfovibrio</taxon>
    </lineage>
</organism>
<dbReference type="GO" id="GO:0008324">
    <property type="term" value="F:monoatomic cation transmembrane transporter activity"/>
    <property type="evidence" value="ECO:0007669"/>
    <property type="project" value="InterPro"/>
</dbReference>
<dbReference type="Pfam" id="PF01899">
    <property type="entry name" value="MNHE"/>
    <property type="match status" value="1"/>
</dbReference>
<feature type="transmembrane region" description="Helical" evidence="7">
    <location>
        <begin position="12"/>
        <end position="34"/>
    </location>
</feature>
<dbReference type="EMBL" id="CP006585">
    <property type="protein sequence ID" value="AGW14571.1"/>
    <property type="molecule type" value="Genomic_DNA"/>
</dbReference>
<dbReference type="GO" id="GO:0005886">
    <property type="term" value="C:plasma membrane"/>
    <property type="evidence" value="ECO:0007669"/>
    <property type="project" value="UniProtKB-SubCell"/>
</dbReference>
<proteinExistence type="inferred from homology"/>
<keyword evidence="5 7" id="KW-1133">Transmembrane helix</keyword>
<accession>T2GEP1</accession>
<keyword evidence="3" id="KW-1003">Cell membrane</keyword>
<dbReference type="Proteomes" id="UP000016587">
    <property type="component" value="Chromosome"/>
</dbReference>
<dbReference type="KEGG" id="dgg:DGI_2843"/>
<feature type="transmembrane region" description="Helical" evidence="7">
    <location>
        <begin position="54"/>
        <end position="72"/>
    </location>
</feature>
<evidence type="ECO:0000256" key="2">
    <source>
        <dbReference type="ARBA" id="ARBA00006228"/>
    </source>
</evidence>
<evidence type="ECO:0000256" key="7">
    <source>
        <dbReference type="SAM" id="Phobius"/>
    </source>
</evidence>
<evidence type="ECO:0000313" key="8">
    <source>
        <dbReference type="EMBL" id="AGW14571.1"/>
    </source>
</evidence>
<comment type="subcellular location">
    <subcellularLocation>
        <location evidence="1">Cell membrane</location>
        <topology evidence="1">Multi-pass membrane protein</topology>
    </subcellularLocation>
</comment>
<keyword evidence="4 7" id="KW-0812">Transmembrane</keyword>
<protein>
    <submittedName>
        <fullName evidence="8">Putative mnhE gene product</fullName>
    </submittedName>
</protein>
<dbReference type="PATRIC" id="fig|1121448.10.peg.2805"/>
<evidence type="ECO:0000256" key="3">
    <source>
        <dbReference type="ARBA" id="ARBA00022475"/>
    </source>
</evidence>
<gene>
    <name evidence="8" type="primary">mnhE</name>
    <name evidence="8" type="ORF">DGI_2843</name>
</gene>
<dbReference type="HOGENOM" id="CLU_086615_2_0_7"/>
<dbReference type="PIRSF" id="PIRSF019239">
    <property type="entry name" value="MrpE"/>
    <property type="match status" value="1"/>
</dbReference>
<evidence type="ECO:0000313" key="9">
    <source>
        <dbReference type="Proteomes" id="UP000016587"/>
    </source>
</evidence>
<comment type="similarity">
    <text evidence="2">Belongs to the CPA3 antiporters (TC 2.A.63) subunit E family.</text>
</comment>
<evidence type="ECO:0000256" key="1">
    <source>
        <dbReference type="ARBA" id="ARBA00004651"/>
    </source>
</evidence>
<dbReference type="PANTHER" id="PTHR34584">
    <property type="entry name" value="NA(+)/H(+) ANTIPORTER SUBUNIT E1"/>
    <property type="match status" value="1"/>
</dbReference>
<evidence type="ECO:0000256" key="5">
    <source>
        <dbReference type="ARBA" id="ARBA00022989"/>
    </source>
</evidence>
<name>T2GEP1_MEGG1</name>
<dbReference type="STRING" id="1121448.DGI_2843"/>
<evidence type="ECO:0000256" key="4">
    <source>
        <dbReference type="ARBA" id="ARBA00022692"/>
    </source>
</evidence>